<evidence type="ECO:0000313" key="2">
    <source>
        <dbReference type="Proteomes" id="UP000588604"/>
    </source>
</evidence>
<comment type="caution">
    <text evidence="1">The sequence shown here is derived from an EMBL/GenBank/DDBJ whole genome shotgun (WGS) entry which is preliminary data.</text>
</comment>
<name>A0A841MTD2_9BACT</name>
<accession>A0A841MTD2</accession>
<protein>
    <submittedName>
        <fullName evidence="1">Uncharacterized protein</fullName>
    </submittedName>
</protein>
<keyword evidence="2" id="KW-1185">Reference proteome</keyword>
<sequence length="71" mass="8250">MLFLDLSGIKFLLFSEFIEVRRFMKALVFCSNWGREKSKPYLFFLIPEMEHVGSLICEEAERTSLGDVGIN</sequence>
<proteinExistence type="predicted"/>
<dbReference type="EMBL" id="JACIJO010000003">
    <property type="protein sequence ID" value="MBB6327894.1"/>
    <property type="molecule type" value="Genomic_DNA"/>
</dbReference>
<organism evidence="1 2">
    <name type="scientific">Algoriphagus iocasae</name>
    <dbReference type="NCBI Taxonomy" id="1836499"/>
    <lineage>
        <taxon>Bacteria</taxon>
        <taxon>Pseudomonadati</taxon>
        <taxon>Bacteroidota</taxon>
        <taxon>Cytophagia</taxon>
        <taxon>Cytophagales</taxon>
        <taxon>Cyclobacteriaceae</taxon>
        <taxon>Algoriphagus</taxon>
    </lineage>
</organism>
<dbReference type="AlphaFoldDB" id="A0A841MTD2"/>
<gene>
    <name evidence="1" type="ORF">FHS59_003537</name>
</gene>
<reference evidence="1 2" key="1">
    <citation type="submission" date="2020-08" db="EMBL/GenBank/DDBJ databases">
        <title>Genomic Encyclopedia of Type Strains, Phase IV (KMG-IV): sequencing the most valuable type-strain genomes for metagenomic binning, comparative biology and taxonomic classification.</title>
        <authorList>
            <person name="Goeker M."/>
        </authorList>
    </citation>
    <scope>NUCLEOTIDE SEQUENCE [LARGE SCALE GENOMIC DNA]</scope>
    <source>
        <strain evidence="1 2">DSM 102044</strain>
    </source>
</reference>
<dbReference type="Proteomes" id="UP000588604">
    <property type="component" value="Unassembled WGS sequence"/>
</dbReference>
<evidence type="ECO:0000313" key="1">
    <source>
        <dbReference type="EMBL" id="MBB6327894.1"/>
    </source>
</evidence>